<accession>A0A554WYS3</accession>
<dbReference type="Gene3D" id="3.90.1570.10">
    <property type="entry name" value="tt1808, chain A"/>
    <property type="match status" value="1"/>
</dbReference>
<dbReference type="InterPro" id="IPR008538">
    <property type="entry name" value="Uma2"/>
</dbReference>
<evidence type="ECO:0000313" key="3">
    <source>
        <dbReference type="Proteomes" id="UP000317763"/>
    </source>
</evidence>
<dbReference type="PANTHER" id="PTHR36558">
    <property type="entry name" value="GLR1098 PROTEIN"/>
    <property type="match status" value="1"/>
</dbReference>
<dbReference type="Pfam" id="PF05685">
    <property type="entry name" value="Uma2"/>
    <property type="match status" value="1"/>
</dbReference>
<evidence type="ECO:0000313" key="2">
    <source>
        <dbReference type="EMBL" id="TSE28727.1"/>
    </source>
</evidence>
<keyword evidence="2" id="KW-0255">Endonuclease</keyword>
<dbReference type="SUPFAM" id="SSF52980">
    <property type="entry name" value="Restriction endonuclease-like"/>
    <property type="match status" value="1"/>
</dbReference>
<gene>
    <name evidence="2" type="ORF">Ttaiw_02517</name>
</gene>
<comment type="caution">
    <text evidence="2">The sequence shown here is derived from an EMBL/GenBank/DDBJ whole genome shotgun (WGS) entry which is preliminary data.</text>
</comment>
<name>A0A554WYS3_9BURK</name>
<keyword evidence="3" id="KW-1185">Reference proteome</keyword>
<dbReference type="AlphaFoldDB" id="A0A554WYS3"/>
<dbReference type="PANTHER" id="PTHR36558:SF1">
    <property type="entry name" value="RESTRICTION ENDONUCLEASE DOMAIN-CONTAINING PROTEIN-RELATED"/>
    <property type="match status" value="1"/>
</dbReference>
<evidence type="ECO:0000259" key="1">
    <source>
        <dbReference type="Pfam" id="PF05685"/>
    </source>
</evidence>
<dbReference type="EMBL" id="VJOM01000048">
    <property type="protein sequence ID" value="TSE28727.1"/>
    <property type="molecule type" value="Genomic_DNA"/>
</dbReference>
<dbReference type="CDD" id="cd06260">
    <property type="entry name" value="DUF820-like"/>
    <property type="match status" value="1"/>
</dbReference>
<proteinExistence type="predicted"/>
<keyword evidence="2" id="KW-0540">Nuclease</keyword>
<dbReference type="STRING" id="307486.GCA_000807215_02464"/>
<dbReference type="Proteomes" id="UP000317763">
    <property type="component" value="Unassembled WGS sequence"/>
</dbReference>
<keyword evidence="2" id="KW-0378">Hydrolase</keyword>
<dbReference type="InterPro" id="IPR011335">
    <property type="entry name" value="Restrct_endonuc-II-like"/>
</dbReference>
<reference evidence="2 3" key="1">
    <citation type="submission" date="2019-07" db="EMBL/GenBank/DDBJ databases">
        <title>Tepidimonas taiwanensis I1-1 draft genome.</title>
        <authorList>
            <person name="Da Costa M.S."/>
            <person name="Froufe H.J.C."/>
            <person name="Egas C."/>
            <person name="Albuquerque L."/>
        </authorList>
    </citation>
    <scope>NUCLEOTIDE SEQUENCE [LARGE SCALE GENOMIC DNA]</scope>
    <source>
        <strain evidence="2 3">I1-1</strain>
    </source>
</reference>
<feature type="domain" description="Putative restriction endonuclease" evidence="1">
    <location>
        <begin position="30"/>
        <end position="194"/>
    </location>
</feature>
<protein>
    <submittedName>
        <fullName evidence="2">Putative restriction endonuclease</fullName>
    </submittedName>
</protein>
<sequence>MAGYRGFPATRDSRKIPRMSALPQPRFSPADYLAWEVDQPVKHEYVCGEVFAMAGASDAHVTVSLNVAGALRDHLRGTGCRTYIADMKLKAADNAYFYPDVFVTCSAADAKRSDIKEEAVLVVEVLSPSTAAYDRGVKFAYYRGMASLQEYVLIDPERVSVDVFRRGADGLWVLHPFGPGDTVELASVGLRLPMQRVYEDITDAEGAPLVMGSGAG</sequence>
<dbReference type="GO" id="GO:0004519">
    <property type="term" value="F:endonuclease activity"/>
    <property type="evidence" value="ECO:0007669"/>
    <property type="project" value="UniProtKB-KW"/>
</dbReference>
<dbReference type="InterPro" id="IPR012296">
    <property type="entry name" value="Nuclease_put_TT1808"/>
</dbReference>
<organism evidence="2 3">
    <name type="scientific">Tepidimonas taiwanensis</name>
    <dbReference type="NCBI Taxonomy" id="307486"/>
    <lineage>
        <taxon>Bacteria</taxon>
        <taxon>Pseudomonadati</taxon>
        <taxon>Pseudomonadota</taxon>
        <taxon>Betaproteobacteria</taxon>
        <taxon>Burkholderiales</taxon>
        <taxon>Tepidimonas</taxon>
    </lineage>
</organism>